<dbReference type="CDD" id="cd06261">
    <property type="entry name" value="TM_PBP2"/>
    <property type="match status" value="1"/>
</dbReference>
<dbReference type="PANTHER" id="PTHR43744:SF12">
    <property type="entry name" value="ABC TRANSPORTER PERMEASE PROTEIN MG189-RELATED"/>
    <property type="match status" value="1"/>
</dbReference>
<feature type="transmembrane region" description="Helical" evidence="7">
    <location>
        <begin position="262"/>
        <end position="284"/>
    </location>
</feature>
<feature type="transmembrane region" description="Helical" evidence="7">
    <location>
        <begin position="321"/>
        <end position="342"/>
    </location>
</feature>
<accession>A0A2N1PV48</accession>
<name>A0A2N1PV48_9BACT</name>
<evidence type="ECO:0000256" key="5">
    <source>
        <dbReference type="ARBA" id="ARBA00022989"/>
    </source>
</evidence>
<dbReference type="AlphaFoldDB" id="A0A2N1PV48"/>
<feature type="transmembrane region" description="Helical" evidence="7">
    <location>
        <begin position="222"/>
        <end position="241"/>
    </location>
</feature>
<feature type="transmembrane region" description="Helical" evidence="7">
    <location>
        <begin position="9"/>
        <end position="30"/>
    </location>
</feature>
<feature type="domain" description="ABC transmembrane type-1" evidence="8">
    <location>
        <begin position="152"/>
        <end position="342"/>
    </location>
</feature>
<keyword evidence="6 7" id="KW-0472">Membrane</keyword>
<dbReference type="EMBL" id="PGXC01000001">
    <property type="protein sequence ID" value="PKK92225.1"/>
    <property type="molecule type" value="Genomic_DNA"/>
</dbReference>
<dbReference type="Gene3D" id="1.10.3720.10">
    <property type="entry name" value="MetI-like"/>
    <property type="match status" value="1"/>
</dbReference>
<evidence type="ECO:0000256" key="7">
    <source>
        <dbReference type="RuleBase" id="RU363032"/>
    </source>
</evidence>
<organism evidence="9 10">
    <name type="scientific">Candidatus Wallbacteria bacterium HGW-Wallbacteria-1</name>
    <dbReference type="NCBI Taxonomy" id="2013854"/>
    <lineage>
        <taxon>Bacteria</taxon>
        <taxon>Candidatus Walliibacteriota</taxon>
    </lineage>
</organism>
<evidence type="ECO:0000256" key="6">
    <source>
        <dbReference type="ARBA" id="ARBA00023136"/>
    </source>
</evidence>
<evidence type="ECO:0000313" key="9">
    <source>
        <dbReference type="EMBL" id="PKK92225.1"/>
    </source>
</evidence>
<comment type="similarity">
    <text evidence="7">Belongs to the binding-protein-dependent transport system permease family.</text>
</comment>
<evidence type="ECO:0000256" key="2">
    <source>
        <dbReference type="ARBA" id="ARBA00022448"/>
    </source>
</evidence>
<comment type="subcellular location">
    <subcellularLocation>
        <location evidence="1 7">Cell membrane</location>
        <topology evidence="1 7">Multi-pass membrane protein</topology>
    </subcellularLocation>
</comment>
<evidence type="ECO:0000256" key="3">
    <source>
        <dbReference type="ARBA" id="ARBA00022475"/>
    </source>
</evidence>
<dbReference type="InterPro" id="IPR035906">
    <property type="entry name" value="MetI-like_sf"/>
</dbReference>
<keyword evidence="3" id="KW-1003">Cell membrane</keyword>
<dbReference type="Proteomes" id="UP000233256">
    <property type="component" value="Unassembled WGS sequence"/>
</dbReference>
<evidence type="ECO:0000259" key="8">
    <source>
        <dbReference type="PROSITE" id="PS50928"/>
    </source>
</evidence>
<dbReference type="SUPFAM" id="SSF161098">
    <property type="entry name" value="MetI-like"/>
    <property type="match status" value="1"/>
</dbReference>
<evidence type="ECO:0000256" key="4">
    <source>
        <dbReference type="ARBA" id="ARBA00022692"/>
    </source>
</evidence>
<keyword evidence="4 7" id="KW-0812">Transmembrane</keyword>
<dbReference type="Pfam" id="PF00528">
    <property type="entry name" value="BPD_transp_1"/>
    <property type="match status" value="1"/>
</dbReference>
<reference evidence="9 10" key="1">
    <citation type="journal article" date="2017" name="ISME J.">
        <title>Potential for microbial H2 and metal transformations associated with novel bacteria and archaea in deep terrestrial subsurface sediments.</title>
        <authorList>
            <person name="Hernsdorf A.W."/>
            <person name="Amano Y."/>
            <person name="Miyakawa K."/>
            <person name="Ise K."/>
            <person name="Suzuki Y."/>
            <person name="Anantharaman K."/>
            <person name="Probst A."/>
            <person name="Burstein D."/>
            <person name="Thomas B.C."/>
            <person name="Banfield J.F."/>
        </authorList>
    </citation>
    <scope>NUCLEOTIDE SEQUENCE [LARGE SCALE GENOMIC DNA]</scope>
    <source>
        <strain evidence="9">HGW-Wallbacteria-1</strain>
    </source>
</reference>
<keyword evidence="5 7" id="KW-1133">Transmembrane helix</keyword>
<feature type="transmembrane region" description="Helical" evidence="7">
    <location>
        <begin position="189"/>
        <end position="210"/>
    </location>
</feature>
<keyword evidence="2 7" id="KW-0813">Transport</keyword>
<gene>
    <name evidence="9" type="ORF">CVV64_02095</name>
</gene>
<feature type="transmembrane region" description="Helical" evidence="7">
    <location>
        <begin position="151"/>
        <end position="177"/>
    </location>
</feature>
<dbReference type="GO" id="GO:0005886">
    <property type="term" value="C:plasma membrane"/>
    <property type="evidence" value="ECO:0007669"/>
    <property type="project" value="UniProtKB-SubCell"/>
</dbReference>
<dbReference type="InterPro" id="IPR000515">
    <property type="entry name" value="MetI-like"/>
</dbReference>
<comment type="caution">
    <text evidence="9">The sequence shown here is derived from an EMBL/GenBank/DDBJ whole genome shotgun (WGS) entry which is preliminary data.</text>
</comment>
<evidence type="ECO:0000313" key="10">
    <source>
        <dbReference type="Proteomes" id="UP000233256"/>
    </source>
</evidence>
<sequence length="357" mass="39729">MNSTPVKIVVYIALSLLAFVVLLPFVWMVLTALKVPGMAMKFQFSGDRQSIVSVKCDGVETEKLKIAQAEEKIFTLTAARASKVFLSIDGQLHPMKRNSGDLFELKRVMEPGTHAIQGQVTRGLLGAVLSIYTLDNFRKVLNNPDFPFLQFFLNSLVVASGAAILTVILCTLGGYAFAKKYFWGKEPLFWFLMSSMMIPGMIFMVPQFAIVNKLGWINSYKAMIIPHLANVFGLFLLKQYIDTIPNSLFEAAKIDGAGELQMFRIIVLPLSAPIMITLFLLTFLGQWSNFLWQLIVNTPDSVYRTLPVGLALFKGQYSIDWGAMMAGACFSILPIAVLFLLAQRFFIEGMTSGAVKE</sequence>
<dbReference type="GO" id="GO:0055085">
    <property type="term" value="P:transmembrane transport"/>
    <property type="evidence" value="ECO:0007669"/>
    <property type="project" value="InterPro"/>
</dbReference>
<dbReference type="PROSITE" id="PS50928">
    <property type="entry name" value="ABC_TM1"/>
    <property type="match status" value="1"/>
</dbReference>
<dbReference type="PANTHER" id="PTHR43744">
    <property type="entry name" value="ABC TRANSPORTER PERMEASE PROTEIN MG189-RELATED-RELATED"/>
    <property type="match status" value="1"/>
</dbReference>
<protein>
    <recommendedName>
        <fullName evidence="8">ABC transmembrane type-1 domain-containing protein</fullName>
    </recommendedName>
</protein>
<evidence type="ECO:0000256" key="1">
    <source>
        <dbReference type="ARBA" id="ARBA00004651"/>
    </source>
</evidence>
<proteinExistence type="inferred from homology"/>